<evidence type="ECO:0000259" key="2">
    <source>
        <dbReference type="Pfam" id="PF00535"/>
    </source>
</evidence>
<organism evidence="5">
    <name type="scientific">Gongylonema pulchrum</name>
    <dbReference type="NCBI Taxonomy" id="637853"/>
    <lineage>
        <taxon>Eukaryota</taxon>
        <taxon>Metazoa</taxon>
        <taxon>Ecdysozoa</taxon>
        <taxon>Nematoda</taxon>
        <taxon>Chromadorea</taxon>
        <taxon>Rhabditida</taxon>
        <taxon>Spirurina</taxon>
        <taxon>Spiruromorpha</taxon>
        <taxon>Spiruroidea</taxon>
        <taxon>Gongylonematidae</taxon>
        <taxon>Gongylonema</taxon>
    </lineage>
</organism>
<dbReference type="SUPFAM" id="SSF53448">
    <property type="entry name" value="Nucleotide-diphospho-sugar transferases"/>
    <property type="match status" value="1"/>
</dbReference>
<dbReference type="OrthoDB" id="5863844at2759"/>
<sequence length="221" mass="24635">MDESNTEKNPYMNHGIQVVVGHYSGNLARDKLLNLTEEQLNANNYAPIPGVGDDGQAVRLSEIEERLADDTFGINQVSFAESGGGPRLADYDVRKRDLNFSAPSELPSTSIIIVYHNEAFSTLMRTVMSVILRSPPENLKEIILVDDFSTRTFLKADLDNFVAQLGVHVKVIRAKERVGLIRARLMGAAEAQGDVLTFLDSHCECTKGWLEPLLSRIKEYR</sequence>
<dbReference type="AlphaFoldDB" id="A0A183ERI1"/>
<protein>
    <submittedName>
        <fullName evidence="5">Glyco_trans_2-like domain-containing protein</fullName>
    </submittedName>
</protein>
<dbReference type="EMBL" id="UYRT01098236">
    <property type="protein sequence ID" value="VDN41656.1"/>
    <property type="molecule type" value="Genomic_DNA"/>
</dbReference>
<dbReference type="Gene3D" id="3.90.550.10">
    <property type="entry name" value="Spore Coat Polysaccharide Biosynthesis Protein SpsA, Chain A"/>
    <property type="match status" value="1"/>
</dbReference>
<dbReference type="PANTHER" id="PTHR11675">
    <property type="entry name" value="N-ACETYLGALACTOSAMINYLTRANSFERASE"/>
    <property type="match status" value="1"/>
</dbReference>
<proteinExistence type="predicted"/>
<evidence type="ECO:0000313" key="5">
    <source>
        <dbReference type="WBParaSite" id="GPUH_0002360201-mRNA-1"/>
    </source>
</evidence>
<evidence type="ECO:0000313" key="3">
    <source>
        <dbReference type="EMBL" id="VDN41656.1"/>
    </source>
</evidence>
<reference evidence="5" key="1">
    <citation type="submission" date="2016-06" db="UniProtKB">
        <authorList>
            <consortium name="WormBaseParasite"/>
        </authorList>
    </citation>
    <scope>IDENTIFICATION</scope>
</reference>
<dbReference type="InterPro" id="IPR001173">
    <property type="entry name" value="Glyco_trans_2-like"/>
</dbReference>
<dbReference type="GO" id="GO:0005794">
    <property type="term" value="C:Golgi apparatus"/>
    <property type="evidence" value="ECO:0007669"/>
    <property type="project" value="TreeGrafter"/>
</dbReference>
<keyword evidence="1" id="KW-1015">Disulfide bond</keyword>
<reference evidence="3 4" key="2">
    <citation type="submission" date="2018-11" db="EMBL/GenBank/DDBJ databases">
        <authorList>
            <consortium name="Pathogen Informatics"/>
        </authorList>
    </citation>
    <scope>NUCLEOTIDE SEQUENCE [LARGE SCALE GENOMIC DNA]</scope>
</reference>
<evidence type="ECO:0000256" key="1">
    <source>
        <dbReference type="ARBA" id="ARBA00023157"/>
    </source>
</evidence>
<dbReference type="PANTHER" id="PTHR11675:SF118">
    <property type="entry name" value="POLYPEPTIDE N-ACETYLGALACTOSAMINYLTRANSFERASE 3"/>
    <property type="match status" value="1"/>
</dbReference>
<dbReference type="InterPro" id="IPR029044">
    <property type="entry name" value="Nucleotide-diphossugar_trans"/>
</dbReference>
<dbReference type="Pfam" id="PF00535">
    <property type="entry name" value="Glycos_transf_2"/>
    <property type="match status" value="1"/>
</dbReference>
<dbReference type="GO" id="GO:0006493">
    <property type="term" value="P:protein O-linked glycosylation"/>
    <property type="evidence" value="ECO:0007669"/>
    <property type="project" value="TreeGrafter"/>
</dbReference>
<keyword evidence="4" id="KW-1185">Reference proteome</keyword>
<dbReference type="GO" id="GO:0004653">
    <property type="term" value="F:polypeptide N-acetylgalactosaminyltransferase activity"/>
    <property type="evidence" value="ECO:0007669"/>
    <property type="project" value="TreeGrafter"/>
</dbReference>
<accession>A0A183ERI1</accession>
<feature type="domain" description="Glycosyltransferase 2-like" evidence="2">
    <location>
        <begin position="110"/>
        <end position="219"/>
    </location>
</feature>
<name>A0A183ERI1_9BILA</name>
<dbReference type="Proteomes" id="UP000271098">
    <property type="component" value="Unassembled WGS sequence"/>
</dbReference>
<dbReference type="WBParaSite" id="GPUH_0002360201-mRNA-1">
    <property type="protein sequence ID" value="GPUH_0002360201-mRNA-1"/>
    <property type="gene ID" value="GPUH_0002360201"/>
</dbReference>
<gene>
    <name evidence="3" type="ORF">GPUH_LOCUS23572</name>
</gene>
<evidence type="ECO:0000313" key="4">
    <source>
        <dbReference type="Proteomes" id="UP000271098"/>
    </source>
</evidence>